<proteinExistence type="predicted"/>
<dbReference type="AlphaFoldDB" id="A0A0U1D5I2"/>
<dbReference type="Proteomes" id="UP000199601">
    <property type="component" value="Unassembled WGS sequence"/>
</dbReference>
<dbReference type="EMBL" id="CTEC01000001">
    <property type="protein sequence ID" value="CQD07571.1"/>
    <property type="molecule type" value="Genomic_DNA"/>
</dbReference>
<evidence type="ECO:0008006" key="3">
    <source>
        <dbReference type="Google" id="ProtNLM"/>
    </source>
</evidence>
<sequence length="127" mass="13739">MRYHCTSFVAAANREGWQMFVDTALLHSGGNDSHRAGGHAQEGVDQLARGPLASVMFGDFVAADSFHEAVTAAHRRHVENLQGHKQTLTDVGSKAHYAARGFTSMDQHNAAELRAVRPETGPSTSRV</sequence>
<evidence type="ECO:0000313" key="2">
    <source>
        <dbReference type="Proteomes" id="UP000199601"/>
    </source>
</evidence>
<dbReference type="Pfam" id="PF10817">
    <property type="entry name" value="DUF2563"/>
    <property type="match status" value="1"/>
</dbReference>
<accession>A0A0U1D5I2</accession>
<gene>
    <name evidence="1" type="ORF">BN000_01524</name>
</gene>
<name>A0A0U1D5I2_9MYCO</name>
<evidence type="ECO:0000313" key="1">
    <source>
        <dbReference type="EMBL" id="CQD07571.1"/>
    </source>
</evidence>
<dbReference type="InterPro" id="IPR022534">
    <property type="entry name" value="DUF2563"/>
</dbReference>
<protein>
    <recommendedName>
        <fullName evidence="3">DUF2563 domain-containing protein</fullName>
    </recommendedName>
</protein>
<reference evidence="2" key="1">
    <citation type="submission" date="2015-03" db="EMBL/GenBank/DDBJ databases">
        <authorList>
            <person name="Urmite Genomes"/>
        </authorList>
    </citation>
    <scope>NUCLEOTIDE SEQUENCE [LARGE SCALE GENOMIC DNA]</scope>
    <source>
        <strain evidence="2">CSUR P1344</strain>
    </source>
</reference>
<organism evidence="1 2">
    <name type="scientific">Mycobacterium europaeum</name>
    <dbReference type="NCBI Taxonomy" id="761804"/>
    <lineage>
        <taxon>Bacteria</taxon>
        <taxon>Bacillati</taxon>
        <taxon>Actinomycetota</taxon>
        <taxon>Actinomycetes</taxon>
        <taxon>Mycobacteriales</taxon>
        <taxon>Mycobacteriaceae</taxon>
        <taxon>Mycobacterium</taxon>
        <taxon>Mycobacterium simiae complex</taxon>
    </lineage>
</organism>
<keyword evidence="2" id="KW-1185">Reference proteome</keyword>